<dbReference type="InterPro" id="IPR013083">
    <property type="entry name" value="Znf_RING/FYVE/PHD"/>
</dbReference>
<evidence type="ECO:0000256" key="3">
    <source>
        <dbReference type="ARBA" id="ARBA00004496"/>
    </source>
</evidence>
<dbReference type="SUPFAM" id="SSF50978">
    <property type="entry name" value="WD40 repeat-like"/>
    <property type="match status" value="1"/>
</dbReference>
<dbReference type="GO" id="GO:0016605">
    <property type="term" value="C:PML body"/>
    <property type="evidence" value="ECO:0007669"/>
    <property type="project" value="UniProtKB-SubCell"/>
</dbReference>
<dbReference type="GO" id="GO:0016567">
    <property type="term" value="P:protein ubiquitination"/>
    <property type="evidence" value="ECO:0007669"/>
    <property type="project" value="InterPro"/>
</dbReference>
<keyword evidence="11 16" id="KW-0863">Zinc-finger</keyword>
<evidence type="ECO:0000313" key="22">
    <source>
        <dbReference type="Proteomes" id="UP000318571"/>
    </source>
</evidence>
<dbReference type="AlphaFoldDB" id="A0A553P677"/>
<dbReference type="InterPro" id="IPR001841">
    <property type="entry name" value="Znf_RING"/>
</dbReference>
<feature type="region of interest" description="Disordered" evidence="19">
    <location>
        <begin position="1"/>
        <end position="45"/>
    </location>
</feature>
<keyword evidence="6" id="KW-0963">Cytoplasm</keyword>
<keyword evidence="15" id="KW-0539">Nucleus</keyword>
<evidence type="ECO:0000256" key="2">
    <source>
        <dbReference type="ARBA" id="ARBA00004322"/>
    </source>
</evidence>
<keyword evidence="18" id="KW-0175">Coiled coil</keyword>
<dbReference type="GO" id="GO:0008270">
    <property type="term" value="F:zinc ion binding"/>
    <property type="evidence" value="ECO:0007669"/>
    <property type="project" value="UniProtKB-KW"/>
</dbReference>
<dbReference type="Gene3D" id="3.30.40.10">
    <property type="entry name" value="Zinc/RING finger domain, C3HC4 (zinc finger)"/>
    <property type="match status" value="1"/>
</dbReference>
<protein>
    <recommendedName>
        <fullName evidence="5">RING-type E3 ubiquitin transferase</fullName>
        <ecNumber evidence="5">2.3.2.27</ecNumber>
    </recommendedName>
</protein>
<evidence type="ECO:0000256" key="12">
    <source>
        <dbReference type="ARBA" id="ARBA00022786"/>
    </source>
</evidence>
<comment type="subcellular location">
    <subcellularLocation>
        <location evidence="3">Cytoplasm</location>
    </subcellularLocation>
    <subcellularLocation>
        <location evidence="2">Nucleus</location>
        <location evidence="2">PML body</location>
    </subcellularLocation>
</comment>
<dbReference type="OMA" id="HLECIAY"/>
<feature type="coiled-coil region" evidence="18">
    <location>
        <begin position="123"/>
        <end position="157"/>
    </location>
</feature>
<dbReference type="GO" id="GO:0005737">
    <property type="term" value="C:cytoplasm"/>
    <property type="evidence" value="ECO:0007669"/>
    <property type="project" value="UniProtKB-SubCell"/>
</dbReference>
<keyword evidence="11 16" id="KW-0479">Metal-binding</keyword>
<evidence type="ECO:0000256" key="8">
    <source>
        <dbReference type="ARBA" id="ARBA00022679"/>
    </source>
</evidence>
<dbReference type="CDD" id="cd16450">
    <property type="entry name" value="mRING-C3HGC3_RFWD3"/>
    <property type="match status" value="1"/>
</dbReference>
<feature type="repeat" description="WD" evidence="17">
    <location>
        <begin position="257"/>
        <end position="299"/>
    </location>
</feature>
<dbReference type="Proteomes" id="UP000318571">
    <property type="component" value="Chromosome 3"/>
</dbReference>
<dbReference type="GO" id="GO:0036297">
    <property type="term" value="P:interstrand cross-link repair"/>
    <property type="evidence" value="ECO:0007669"/>
    <property type="project" value="InterPro"/>
</dbReference>
<dbReference type="GO" id="GO:0061630">
    <property type="term" value="F:ubiquitin protein ligase activity"/>
    <property type="evidence" value="ECO:0007669"/>
    <property type="project" value="UniProtKB-EC"/>
</dbReference>
<dbReference type="SMART" id="SM00184">
    <property type="entry name" value="RING"/>
    <property type="match status" value="1"/>
</dbReference>
<keyword evidence="14" id="KW-0234">DNA repair</keyword>
<dbReference type="STRING" id="6832.A0A553P677"/>
<dbReference type="SUPFAM" id="SSF57850">
    <property type="entry name" value="RING/U-box"/>
    <property type="match status" value="1"/>
</dbReference>
<evidence type="ECO:0000256" key="15">
    <source>
        <dbReference type="ARBA" id="ARBA00023242"/>
    </source>
</evidence>
<dbReference type="InterPro" id="IPR056527">
    <property type="entry name" value="WD40_RFWD3"/>
</dbReference>
<dbReference type="PROSITE" id="PS50082">
    <property type="entry name" value="WD_REPEATS_2"/>
    <property type="match status" value="1"/>
</dbReference>
<organism evidence="21 22">
    <name type="scientific">Tigriopus californicus</name>
    <name type="common">Marine copepod</name>
    <dbReference type="NCBI Taxonomy" id="6832"/>
    <lineage>
        <taxon>Eukaryota</taxon>
        <taxon>Metazoa</taxon>
        <taxon>Ecdysozoa</taxon>
        <taxon>Arthropoda</taxon>
        <taxon>Crustacea</taxon>
        <taxon>Multicrustacea</taxon>
        <taxon>Hexanauplia</taxon>
        <taxon>Copepoda</taxon>
        <taxon>Harpacticoida</taxon>
        <taxon>Harpacticidae</taxon>
        <taxon>Tigriopus</taxon>
    </lineage>
</organism>
<comment type="caution">
    <text evidence="21">The sequence shown here is derived from an EMBL/GenBank/DDBJ whole genome shotgun (WGS) entry which is preliminary data.</text>
</comment>
<evidence type="ECO:0000256" key="5">
    <source>
        <dbReference type="ARBA" id="ARBA00012483"/>
    </source>
</evidence>
<comment type="catalytic activity">
    <reaction evidence="1">
        <text>S-ubiquitinyl-[E2 ubiquitin-conjugating enzyme]-L-cysteine + [acceptor protein]-L-lysine = [E2 ubiquitin-conjugating enzyme]-L-cysteine + N(6)-ubiquitinyl-[acceptor protein]-L-lysine.</text>
        <dbReference type="EC" id="2.3.2.27"/>
    </reaction>
</comment>
<feature type="compositionally biased region" description="Basic and acidic residues" evidence="19">
    <location>
        <begin position="1"/>
        <end position="17"/>
    </location>
</feature>
<evidence type="ECO:0000256" key="9">
    <source>
        <dbReference type="ARBA" id="ARBA00022737"/>
    </source>
</evidence>
<dbReference type="Pfam" id="PF23419">
    <property type="entry name" value="WD40_RFWD3"/>
    <property type="match status" value="1"/>
</dbReference>
<evidence type="ECO:0000256" key="17">
    <source>
        <dbReference type="PROSITE-ProRule" id="PRU00221"/>
    </source>
</evidence>
<dbReference type="PANTHER" id="PTHR16047:SF7">
    <property type="entry name" value="E3 UBIQUITIN-PROTEIN LIGASE RFWD3"/>
    <property type="match status" value="1"/>
</dbReference>
<keyword evidence="10" id="KW-0227">DNA damage</keyword>
<evidence type="ECO:0000256" key="18">
    <source>
        <dbReference type="SAM" id="Coils"/>
    </source>
</evidence>
<keyword evidence="22" id="KW-1185">Reference proteome</keyword>
<evidence type="ECO:0000256" key="11">
    <source>
        <dbReference type="ARBA" id="ARBA00022771"/>
    </source>
</evidence>
<keyword evidence="13" id="KW-0862">Zinc</keyword>
<comment type="pathway">
    <text evidence="4">Protein modification; protein ubiquitination.</text>
</comment>
<keyword evidence="9" id="KW-0677">Repeat</keyword>
<dbReference type="InterPro" id="IPR036322">
    <property type="entry name" value="WD40_repeat_dom_sf"/>
</dbReference>
<dbReference type="EC" id="2.3.2.27" evidence="5"/>
<dbReference type="InterPro" id="IPR001680">
    <property type="entry name" value="WD40_rpt"/>
</dbReference>
<dbReference type="SMART" id="SM00320">
    <property type="entry name" value="WD40"/>
    <property type="match status" value="2"/>
</dbReference>
<evidence type="ECO:0000256" key="16">
    <source>
        <dbReference type="PROSITE-ProRule" id="PRU00175"/>
    </source>
</evidence>
<dbReference type="Pfam" id="PF13639">
    <property type="entry name" value="zf-RING_2"/>
    <property type="match status" value="1"/>
</dbReference>
<gene>
    <name evidence="21" type="ORF">TCAL_00947</name>
</gene>
<proteinExistence type="predicted"/>
<evidence type="ECO:0000256" key="13">
    <source>
        <dbReference type="ARBA" id="ARBA00022833"/>
    </source>
</evidence>
<accession>A0A553P677</accession>
<keyword evidence="12" id="KW-0833">Ubl conjugation pathway</keyword>
<keyword evidence="7 17" id="KW-0853">WD repeat</keyword>
<feature type="compositionally biased region" description="Acidic residues" evidence="19">
    <location>
        <begin position="28"/>
        <end position="45"/>
    </location>
</feature>
<dbReference type="EMBL" id="VCGU01000007">
    <property type="protein sequence ID" value="TRY73195.1"/>
    <property type="molecule type" value="Genomic_DNA"/>
</dbReference>
<keyword evidence="8" id="KW-0808">Transferase</keyword>
<evidence type="ECO:0000256" key="1">
    <source>
        <dbReference type="ARBA" id="ARBA00000900"/>
    </source>
</evidence>
<feature type="domain" description="RING-type" evidence="20">
    <location>
        <begin position="47"/>
        <end position="92"/>
    </location>
</feature>
<evidence type="ECO:0000256" key="10">
    <source>
        <dbReference type="ARBA" id="ARBA00022763"/>
    </source>
</evidence>
<evidence type="ECO:0000313" key="21">
    <source>
        <dbReference type="EMBL" id="TRY73195.1"/>
    </source>
</evidence>
<name>A0A553P677_TIGCA</name>
<reference evidence="21 22" key="1">
    <citation type="journal article" date="2018" name="Nat. Ecol. Evol.">
        <title>Genomic signatures of mitonuclear coevolution across populations of Tigriopus californicus.</title>
        <authorList>
            <person name="Barreto F.S."/>
            <person name="Watson E.T."/>
            <person name="Lima T.G."/>
            <person name="Willett C.S."/>
            <person name="Edmands S."/>
            <person name="Li W."/>
            <person name="Burton R.S."/>
        </authorList>
    </citation>
    <scope>NUCLEOTIDE SEQUENCE [LARGE SCALE GENOMIC DNA]</scope>
    <source>
        <strain evidence="21 22">San Diego</strain>
    </source>
</reference>
<sequence length="546" mass="62083">MEGENPPKKPRLNEHEPSTSASKSAKADEEDSAQAQGCEEDDDSENCTICMEPWTNSGEHRIASLKCGHFFGLACIERWLKSVNSHGCPNCNEKAQKRDIRVHFTLRLKAIDTSERDRALKDLAHAQGQLRQVQLDYKTLQVQNKLQSDEIEQLKRLCQANRSLTDSVGVSSLSSSLMVSTKGGKPVGARALRYVKQLDIIRSILDDSGSRDRYCRLMAFNEVHAMLIVTQPSFTALAPGFGIRRINMLDRKVGTFMALHKDSIRDMAFHPTRHDQLLSVSQDKSVRLTNVNSGQEIQRYSCDSEVWSCAWDRDNPHQFFIGTRRSEIWLYDTRETALDPKMKLEFPAVERRPIISLAYVQKDASSQFKMGGLLVMTLGSLWFFAQNPADANSYAPHRLKPSEPFWSMRFDNDLRLLLISTRPNPHSRHIVGSLTQIEVPESENQCSLIEMYNKKRGGSYTERSFLKACIFRDDQRAILVYGRGSSGSDHKMVLEELGTEKILQEVRVPRPILDIAKFSVNGEHFVAALCECQVFIYQWMENTENS</sequence>
<evidence type="ECO:0000256" key="7">
    <source>
        <dbReference type="ARBA" id="ARBA00022574"/>
    </source>
</evidence>
<dbReference type="PANTHER" id="PTHR16047">
    <property type="entry name" value="RFWD3 PROTEIN"/>
    <property type="match status" value="1"/>
</dbReference>
<dbReference type="Gene3D" id="2.130.10.10">
    <property type="entry name" value="YVTN repeat-like/Quinoprotein amine dehydrogenase"/>
    <property type="match status" value="1"/>
</dbReference>
<dbReference type="InterPro" id="IPR015943">
    <property type="entry name" value="WD40/YVTN_repeat-like_dom_sf"/>
</dbReference>
<evidence type="ECO:0000259" key="20">
    <source>
        <dbReference type="PROSITE" id="PS50089"/>
    </source>
</evidence>
<evidence type="ECO:0000256" key="6">
    <source>
        <dbReference type="ARBA" id="ARBA00022490"/>
    </source>
</evidence>
<evidence type="ECO:0000256" key="14">
    <source>
        <dbReference type="ARBA" id="ARBA00023204"/>
    </source>
</evidence>
<dbReference type="InterPro" id="IPR037381">
    <property type="entry name" value="RFWD3"/>
</dbReference>
<dbReference type="PROSITE" id="PS50089">
    <property type="entry name" value="ZF_RING_2"/>
    <property type="match status" value="1"/>
</dbReference>
<dbReference type="OrthoDB" id="5600418at2759"/>
<evidence type="ECO:0000256" key="4">
    <source>
        <dbReference type="ARBA" id="ARBA00004906"/>
    </source>
</evidence>
<evidence type="ECO:0000256" key="19">
    <source>
        <dbReference type="SAM" id="MobiDB-lite"/>
    </source>
</evidence>